<dbReference type="EMBL" id="ML210262">
    <property type="protein sequence ID" value="TFK21650.1"/>
    <property type="molecule type" value="Genomic_DNA"/>
</dbReference>
<keyword evidence="2" id="KW-1185">Reference proteome</keyword>
<dbReference type="InterPro" id="IPR036537">
    <property type="entry name" value="Adaptor_Cbl_N_dom_sf"/>
</dbReference>
<evidence type="ECO:0000313" key="1">
    <source>
        <dbReference type="EMBL" id="TFK21650.1"/>
    </source>
</evidence>
<sequence length="313" mass="34349">MGKRLQKSQPPGSPFVPQCECSDPECTINVNGPKVAEYMGHTLNFTMAALCALKEMASGTGLDVPGLRASAGGALWILEHVASMGDNKRAFAFLLHDCMNMTTIVAKFAIKVQQNDRSLPKDFLDQLEVFCKTMNVIKEVVRGMLDRGRFARFAMAKADKVKIEEHRTRLTQAMVSFQVFMTMHIYAKTNTDGQKPPPDRKMDVSKIPEVAKQLIQTKLDVMEKEYNIIHQTTSITGPINNAAAPISVISSPGAQVVNSGNVKNEVLQNAHNNYGSNTYYNTYAVPSPPPSTGPYSYPYNAYGAGTPGHSQWG</sequence>
<proteinExistence type="predicted"/>
<dbReference type="InterPro" id="IPR059179">
    <property type="entry name" value="MLKL-like_MCAfunc"/>
</dbReference>
<dbReference type="GO" id="GO:0007166">
    <property type="term" value="P:cell surface receptor signaling pathway"/>
    <property type="evidence" value="ECO:0007669"/>
    <property type="project" value="InterPro"/>
</dbReference>
<dbReference type="STRING" id="230819.A0A5C3KMP9"/>
<organism evidence="1 2">
    <name type="scientific">Coprinopsis marcescibilis</name>
    <name type="common">Agaric fungus</name>
    <name type="synonym">Psathyrella marcescibilis</name>
    <dbReference type="NCBI Taxonomy" id="230819"/>
    <lineage>
        <taxon>Eukaryota</taxon>
        <taxon>Fungi</taxon>
        <taxon>Dikarya</taxon>
        <taxon>Basidiomycota</taxon>
        <taxon>Agaricomycotina</taxon>
        <taxon>Agaricomycetes</taxon>
        <taxon>Agaricomycetidae</taxon>
        <taxon>Agaricales</taxon>
        <taxon>Agaricineae</taxon>
        <taxon>Psathyrellaceae</taxon>
        <taxon>Coprinopsis</taxon>
    </lineage>
</organism>
<dbReference type="CDD" id="cd21037">
    <property type="entry name" value="MLKL_NTD"/>
    <property type="match status" value="1"/>
</dbReference>
<dbReference type="Proteomes" id="UP000307440">
    <property type="component" value="Unassembled WGS sequence"/>
</dbReference>
<dbReference type="Gene3D" id="1.20.930.20">
    <property type="entry name" value="Adaptor protein Cbl, N-terminal domain"/>
    <property type="match status" value="1"/>
</dbReference>
<gene>
    <name evidence="1" type="ORF">FA15DRAFT_758595</name>
</gene>
<name>A0A5C3KMP9_COPMA</name>
<accession>A0A5C3KMP9</accession>
<reference evidence="1 2" key="1">
    <citation type="journal article" date="2019" name="Nat. Ecol. Evol.">
        <title>Megaphylogeny resolves global patterns of mushroom evolution.</title>
        <authorList>
            <person name="Varga T."/>
            <person name="Krizsan K."/>
            <person name="Foldi C."/>
            <person name="Dima B."/>
            <person name="Sanchez-Garcia M."/>
            <person name="Sanchez-Ramirez S."/>
            <person name="Szollosi G.J."/>
            <person name="Szarkandi J.G."/>
            <person name="Papp V."/>
            <person name="Albert L."/>
            <person name="Andreopoulos W."/>
            <person name="Angelini C."/>
            <person name="Antonin V."/>
            <person name="Barry K.W."/>
            <person name="Bougher N.L."/>
            <person name="Buchanan P."/>
            <person name="Buyck B."/>
            <person name="Bense V."/>
            <person name="Catcheside P."/>
            <person name="Chovatia M."/>
            <person name="Cooper J."/>
            <person name="Damon W."/>
            <person name="Desjardin D."/>
            <person name="Finy P."/>
            <person name="Geml J."/>
            <person name="Haridas S."/>
            <person name="Hughes K."/>
            <person name="Justo A."/>
            <person name="Karasinski D."/>
            <person name="Kautmanova I."/>
            <person name="Kiss B."/>
            <person name="Kocsube S."/>
            <person name="Kotiranta H."/>
            <person name="LaButti K.M."/>
            <person name="Lechner B.E."/>
            <person name="Liimatainen K."/>
            <person name="Lipzen A."/>
            <person name="Lukacs Z."/>
            <person name="Mihaltcheva S."/>
            <person name="Morgado L.N."/>
            <person name="Niskanen T."/>
            <person name="Noordeloos M.E."/>
            <person name="Ohm R.A."/>
            <person name="Ortiz-Santana B."/>
            <person name="Ovrebo C."/>
            <person name="Racz N."/>
            <person name="Riley R."/>
            <person name="Savchenko A."/>
            <person name="Shiryaev A."/>
            <person name="Soop K."/>
            <person name="Spirin V."/>
            <person name="Szebenyi C."/>
            <person name="Tomsovsky M."/>
            <person name="Tulloss R.E."/>
            <person name="Uehling J."/>
            <person name="Grigoriev I.V."/>
            <person name="Vagvolgyi C."/>
            <person name="Papp T."/>
            <person name="Martin F.M."/>
            <person name="Miettinen O."/>
            <person name="Hibbett D.S."/>
            <person name="Nagy L.G."/>
        </authorList>
    </citation>
    <scope>NUCLEOTIDE SEQUENCE [LARGE SCALE GENOMIC DNA]</scope>
    <source>
        <strain evidence="1 2">CBS 121175</strain>
    </source>
</reference>
<dbReference type="OrthoDB" id="3065924at2759"/>
<dbReference type="AlphaFoldDB" id="A0A5C3KMP9"/>
<evidence type="ECO:0000313" key="2">
    <source>
        <dbReference type="Proteomes" id="UP000307440"/>
    </source>
</evidence>
<protein>
    <submittedName>
        <fullName evidence="1">Uncharacterized protein</fullName>
    </submittedName>
</protein>